<name>A0A7X9WUG2_9SPHN</name>
<dbReference type="AlphaFoldDB" id="A0A7X9WUG2"/>
<evidence type="ECO:0000256" key="1">
    <source>
        <dbReference type="HAMAP-Rule" id="MF_01187"/>
    </source>
</evidence>
<dbReference type="InterPro" id="IPR005651">
    <property type="entry name" value="Trm112-like"/>
</dbReference>
<dbReference type="SUPFAM" id="SSF158997">
    <property type="entry name" value="Trm112p-like"/>
    <property type="match status" value="1"/>
</dbReference>
<dbReference type="RefSeq" id="WP_169571590.1">
    <property type="nucleotide sequence ID" value="NZ_JABBFV010000003.1"/>
</dbReference>
<dbReference type="EMBL" id="JABBFV010000003">
    <property type="protein sequence ID" value="NML09718.1"/>
    <property type="molecule type" value="Genomic_DNA"/>
</dbReference>
<comment type="similarity">
    <text evidence="1">Belongs to the UPF0434 family.</text>
</comment>
<comment type="caution">
    <text evidence="2">The sequence shown here is derived from an EMBL/GenBank/DDBJ whole genome shotgun (WGS) entry which is preliminary data.</text>
</comment>
<reference evidence="2 3" key="1">
    <citation type="submission" date="2020-04" db="EMBL/GenBank/DDBJ databases">
        <title>Sphingobium sp. AR-3-1 isolated from Arctic soil.</title>
        <authorList>
            <person name="Dahal R.H."/>
            <person name="Chaudhary D.K."/>
        </authorList>
    </citation>
    <scope>NUCLEOTIDE SEQUENCE [LARGE SCALE GENOMIC DNA]</scope>
    <source>
        <strain evidence="2 3">AR-3-1</strain>
    </source>
</reference>
<dbReference type="PANTHER" id="PTHR33505:SF4">
    <property type="entry name" value="PROTEIN PREY, MITOCHONDRIAL"/>
    <property type="match status" value="1"/>
</dbReference>
<evidence type="ECO:0000313" key="3">
    <source>
        <dbReference type="Proteomes" id="UP000519023"/>
    </source>
</evidence>
<dbReference type="Proteomes" id="UP000519023">
    <property type="component" value="Unassembled WGS sequence"/>
</dbReference>
<dbReference type="Gene3D" id="2.20.25.10">
    <property type="match status" value="1"/>
</dbReference>
<protein>
    <recommendedName>
        <fullName evidence="1">UPF0434 protein HHL08_06075</fullName>
    </recommendedName>
</protein>
<dbReference type="GO" id="GO:0005829">
    <property type="term" value="C:cytosol"/>
    <property type="evidence" value="ECO:0007669"/>
    <property type="project" value="TreeGrafter"/>
</dbReference>
<keyword evidence="3" id="KW-1185">Reference proteome</keyword>
<sequence>MNGGATSGEVAPIDPWLLEKLVCPVTRTPLSWDAARGALVSEAAGLAFPVRDGVPVLVVREAVAVDFPDIRSS</sequence>
<dbReference type="PANTHER" id="PTHR33505">
    <property type="entry name" value="ZGC:162634"/>
    <property type="match status" value="1"/>
</dbReference>
<evidence type="ECO:0000313" key="2">
    <source>
        <dbReference type="EMBL" id="NML09718.1"/>
    </source>
</evidence>
<accession>A0A7X9WUG2</accession>
<proteinExistence type="inferred from homology"/>
<dbReference type="Pfam" id="PF03966">
    <property type="entry name" value="Trm112p"/>
    <property type="match status" value="1"/>
</dbReference>
<dbReference type="HAMAP" id="MF_01187">
    <property type="entry name" value="UPF0434"/>
    <property type="match status" value="1"/>
</dbReference>
<gene>
    <name evidence="2" type="ORF">HHL08_06075</name>
</gene>
<organism evidence="2 3">
    <name type="scientific">Sphingobium psychrophilum</name>
    <dbReference type="NCBI Taxonomy" id="2728834"/>
    <lineage>
        <taxon>Bacteria</taxon>
        <taxon>Pseudomonadati</taxon>
        <taxon>Pseudomonadota</taxon>
        <taxon>Alphaproteobacteria</taxon>
        <taxon>Sphingomonadales</taxon>
        <taxon>Sphingomonadaceae</taxon>
        <taxon>Sphingobium</taxon>
    </lineage>
</organism>